<dbReference type="EMBL" id="LNQR01000087">
    <property type="protein sequence ID" value="KWT82526.1"/>
    <property type="molecule type" value="Genomic_DNA"/>
</dbReference>
<dbReference type="Pfam" id="PF13578">
    <property type="entry name" value="Methyltransf_24"/>
    <property type="match status" value="1"/>
</dbReference>
<organism evidence="1 2">
    <name type="scientific">Candidatus Magnetominusculus xianensis</name>
    <dbReference type="NCBI Taxonomy" id="1748249"/>
    <lineage>
        <taxon>Bacteria</taxon>
        <taxon>Pseudomonadati</taxon>
        <taxon>Nitrospirota</taxon>
        <taxon>Nitrospiria</taxon>
        <taxon>Nitrospirales</taxon>
        <taxon>Nitrospiraceae</taxon>
        <taxon>Candidatus Magnetominusculus</taxon>
    </lineage>
</organism>
<dbReference type="Proteomes" id="UP000060487">
    <property type="component" value="Unassembled WGS sequence"/>
</dbReference>
<dbReference type="RefSeq" id="WP_085053065.1">
    <property type="nucleotide sequence ID" value="NZ_LNQR01000087.1"/>
</dbReference>
<comment type="caution">
    <text evidence="1">The sequence shown here is derived from an EMBL/GenBank/DDBJ whole genome shotgun (WGS) entry which is preliminary data.</text>
</comment>
<keyword evidence="2" id="KW-1185">Reference proteome</keyword>
<sequence length="173" mass="20083">MDLRKYIKYALPHIVVETLRHDPQNIEKSKYLTDLTVREMYALLAVLMELEREVNDPSYLEIGIFKGGTLKFLKNHTKHTTFTGIDYFEDFVPEDGNTHVCETFPVKTVMDYVGRDRVTLIKGDSAQVLPELKKSQTHFDMIFIDGNHKYGAVKRDFDNSLEIIKKGWIHCLS</sequence>
<reference evidence="1 2" key="1">
    <citation type="submission" date="2015-11" db="EMBL/GenBank/DDBJ databases">
        <authorList>
            <person name="Lin W."/>
        </authorList>
    </citation>
    <scope>NUCLEOTIDE SEQUENCE [LARGE SCALE GENOMIC DNA]</scope>
    <source>
        <strain evidence="1 2">HCH-1</strain>
    </source>
</reference>
<evidence type="ECO:0000313" key="2">
    <source>
        <dbReference type="Proteomes" id="UP000060487"/>
    </source>
</evidence>
<dbReference type="InterPro" id="IPR029063">
    <property type="entry name" value="SAM-dependent_MTases_sf"/>
</dbReference>
<proteinExistence type="predicted"/>
<evidence type="ECO:0008006" key="3">
    <source>
        <dbReference type="Google" id="ProtNLM"/>
    </source>
</evidence>
<gene>
    <name evidence="1" type="ORF">ASN18_2468</name>
</gene>
<protein>
    <recommendedName>
        <fullName evidence="3">Class I SAM-dependent methyltransferase</fullName>
    </recommendedName>
</protein>
<accession>A0ABR5SGU7</accession>
<evidence type="ECO:0000313" key="1">
    <source>
        <dbReference type="EMBL" id="KWT82526.1"/>
    </source>
</evidence>
<name>A0ABR5SGU7_9BACT</name>
<dbReference type="Gene3D" id="3.40.50.150">
    <property type="entry name" value="Vaccinia Virus protein VP39"/>
    <property type="match status" value="1"/>
</dbReference>
<dbReference type="SUPFAM" id="SSF53335">
    <property type="entry name" value="S-adenosyl-L-methionine-dependent methyltransferases"/>
    <property type="match status" value="1"/>
</dbReference>